<keyword evidence="3" id="KW-1185">Reference proteome</keyword>
<feature type="region of interest" description="Disordered" evidence="1">
    <location>
        <begin position="1"/>
        <end position="21"/>
    </location>
</feature>
<dbReference type="EMBL" id="PQIB02000008">
    <property type="protein sequence ID" value="RLN03417.1"/>
    <property type="molecule type" value="Genomic_DNA"/>
</dbReference>
<evidence type="ECO:0000313" key="2">
    <source>
        <dbReference type="EMBL" id="RLN03417.1"/>
    </source>
</evidence>
<evidence type="ECO:0000313" key="3">
    <source>
        <dbReference type="Proteomes" id="UP000275267"/>
    </source>
</evidence>
<accession>A0A3L6RFR3</accession>
<dbReference type="AlphaFoldDB" id="A0A3L6RFR3"/>
<reference evidence="3" key="1">
    <citation type="journal article" date="2019" name="Nat. Commun.">
        <title>The genome of broomcorn millet.</title>
        <authorList>
            <person name="Zou C."/>
            <person name="Miki D."/>
            <person name="Li D."/>
            <person name="Tang Q."/>
            <person name="Xiao L."/>
            <person name="Rajput S."/>
            <person name="Deng P."/>
            <person name="Jia W."/>
            <person name="Huang R."/>
            <person name="Zhang M."/>
            <person name="Sun Y."/>
            <person name="Hu J."/>
            <person name="Fu X."/>
            <person name="Schnable P.S."/>
            <person name="Li F."/>
            <person name="Zhang H."/>
            <person name="Feng B."/>
            <person name="Zhu X."/>
            <person name="Liu R."/>
            <person name="Schnable J.C."/>
            <person name="Zhu J.-K."/>
            <person name="Zhang H."/>
        </authorList>
    </citation>
    <scope>NUCLEOTIDE SEQUENCE [LARGE SCALE GENOMIC DNA]</scope>
</reference>
<protein>
    <submittedName>
        <fullName evidence="2">Uncharacterized protein</fullName>
    </submittedName>
</protein>
<organism evidence="2 3">
    <name type="scientific">Panicum miliaceum</name>
    <name type="common">Proso millet</name>
    <name type="synonym">Broomcorn millet</name>
    <dbReference type="NCBI Taxonomy" id="4540"/>
    <lineage>
        <taxon>Eukaryota</taxon>
        <taxon>Viridiplantae</taxon>
        <taxon>Streptophyta</taxon>
        <taxon>Embryophyta</taxon>
        <taxon>Tracheophyta</taxon>
        <taxon>Spermatophyta</taxon>
        <taxon>Magnoliopsida</taxon>
        <taxon>Liliopsida</taxon>
        <taxon>Poales</taxon>
        <taxon>Poaceae</taxon>
        <taxon>PACMAD clade</taxon>
        <taxon>Panicoideae</taxon>
        <taxon>Panicodae</taxon>
        <taxon>Paniceae</taxon>
        <taxon>Panicinae</taxon>
        <taxon>Panicum</taxon>
        <taxon>Panicum sect. Panicum</taxon>
    </lineage>
</organism>
<dbReference type="OrthoDB" id="690757at2759"/>
<name>A0A3L6RFR3_PANMI</name>
<comment type="caution">
    <text evidence="2">The sequence shown here is derived from an EMBL/GenBank/DDBJ whole genome shotgun (WGS) entry which is preliminary data.</text>
</comment>
<gene>
    <name evidence="2" type="ORF">C2845_PM13G12320</name>
</gene>
<dbReference type="Proteomes" id="UP000275267">
    <property type="component" value="Unassembled WGS sequence"/>
</dbReference>
<evidence type="ECO:0000256" key="1">
    <source>
        <dbReference type="SAM" id="MobiDB-lite"/>
    </source>
</evidence>
<proteinExistence type="predicted"/>
<sequence length="57" mass="6377">MLWEETNGGSVDEEEPPGSMADGSVLLVERFVVKRMDSGVVVAFDFMHHKTMRPEPV</sequence>